<dbReference type="Proteomes" id="UP001303115">
    <property type="component" value="Unassembled WGS sequence"/>
</dbReference>
<gene>
    <name evidence="2" type="ORF">C8A01DRAFT_16606</name>
</gene>
<organism evidence="2 3">
    <name type="scientific">Parachaetomium inaequale</name>
    <dbReference type="NCBI Taxonomy" id="2588326"/>
    <lineage>
        <taxon>Eukaryota</taxon>
        <taxon>Fungi</taxon>
        <taxon>Dikarya</taxon>
        <taxon>Ascomycota</taxon>
        <taxon>Pezizomycotina</taxon>
        <taxon>Sordariomycetes</taxon>
        <taxon>Sordariomycetidae</taxon>
        <taxon>Sordariales</taxon>
        <taxon>Chaetomiaceae</taxon>
        <taxon>Parachaetomium</taxon>
    </lineage>
</organism>
<feature type="region of interest" description="Disordered" evidence="1">
    <location>
        <begin position="299"/>
        <end position="335"/>
    </location>
</feature>
<keyword evidence="3" id="KW-1185">Reference proteome</keyword>
<dbReference type="AlphaFoldDB" id="A0AAN6PG02"/>
<evidence type="ECO:0000313" key="2">
    <source>
        <dbReference type="EMBL" id="KAK4039418.1"/>
    </source>
</evidence>
<evidence type="ECO:0008006" key="4">
    <source>
        <dbReference type="Google" id="ProtNLM"/>
    </source>
</evidence>
<dbReference type="EMBL" id="MU854401">
    <property type="protein sequence ID" value="KAK4039418.1"/>
    <property type="molecule type" value="Genomic_DNA"/>
</dbReference>
<protein>
    <recommendedName>
        <fullName evidence="4">C3H1-type domain-containing protein</fullName>
    </recommendedName>
</protein>
<feature type="compositionally biased region" description="Polar residues" evidence="1">
    <location>
        <begin position="323"/>
        <end position="335"/>
    </location>
</feature>
<name>A0AAN6PG02_9PEZI</name>
<dbReference type="PANTHER" id="PTHR35179:SF2">
    <property type="entry name" value="START DOMAIN-CONTAINING PROTEIN"/>
    <property type="match status" value="1"/>
</dbReference>
<evidence type="ECO:0000256" key="1">
    <source>
        <dbReference type="SAM" id="MobiDB-lite"/>
    </source>
</evidence>
<evidence type="ECO:0000313" key="3">
    <source>
        <dbReference type="Proteomes" id="UP001303115"/>
    </source>
</evidence>
<accession>A0AAN6PG02</accession>
<sequence length="502" mass="56375">MSVVNISRQWTRKVDLCLYLLNNRTCPGRGCQRSHNMRAIQAQQRYTAKKPCTNGPNCAFLLLGHCGWYHPNEHWEQAERVRIKRVLELTRSLKDLETLVIDHSLVDARSVGITQDRHLASFNKVSNGEIAVPGTPPRLTPLAHPRQMPRDSDNKAICFDFPQYTHLFEPLLRSVETMQPTFNLVDSVDVVSNANNLRKLFSLLSNDMRSSDRYDIEMKGSTLLLSRWNDDPNLSHSFGCGAGFERETCQYTPEDDPVLQGSLSHHRVVSYSFGGLQCVVQSEVDAYYCDCDHSETPAAPILSTPKHKKALSDPSPLPRYHQSRPSPNPQTTRFSPSTAFAALTLDDPGDSPAFTAATPPTTVPSPTLRVHHTGHTIPAPCLVEVKTQNARTPPRSTYEEQLYFSRRTKLYLAHHEKGLFTPGPDLVVRDMTEDLEVWEKEHQVTLRKLAALLRVVRERVSALRAEGIEKVSLVCECDGKGWDGGVRVRLCERGEGEGLLPP</sequence>
<proteinExistence type="predicted"/>
<reference evidence="3" key="1">
    <citation type="journal article" date="2023" name="Mol. Phylogenet. Evol.">
        <title>Genome-scale phylogeny and comparative genomics of the fungal order Sordariales.</title>
        <authorList>
            <person name="Hensen N."/>
            <person name="Bonometti L."/>
            <person name="Westerberg I."/>
            <person name="Brannstrom I.O."/>
            <person name="Guillou S."/>
            <person name="Cros-Aarteil S."/>
            <person name="Calhoun S."/>
            <person name="Haridas S."/>
            <person name="Kuo A."/>
            <person name="Mondo S."/>
            <person name="Pangilinan J."/>
            <person name="Riley R."/>
            <person name="LaButti K."/>
            <person name="Andreopoulos B."/>
            <person name="Lipzen A."/>
            <person name="Chen C."/>
            <person name="Yan M."/>
            <person name="Daum C."/>
            <person name="Ng V."/>
            <person name="Clum A."/>
            <person name="Steindorff A."/>
            <person name="Ohm R.A."/>
            <person name="Martin F."/>
            <person name="Silar P."/>
            <person name="Natvig D.O."/>
            <person name="Lalanne C."/>
            <person name="Gautier V."/>
            <person name="Ament-Velasquez S.L."/>
            <person name="Kruys A."/>
            <person name="Hutchinson M.I."/>
            <person name="Powell A.J."/>
            <person name="Barry K."/>
            <person name="Miller A.N."/>
            <person name="Grigoriev I.V."/>
            <person name="Debuchy R."/>
            <person name="Gladieux P."/>
            <person name="Hiltunen Thoren M."/>
            <person name="Johannesson H."/>
        </authorList>
    </citation>
    <scope>NUCLEOTIDE SEQUENCE [LARGE SCALE GENOMIC DNA]</scope>
    <source>
        <strain evidence="3">CBS 284.82</strain>
    </source>
</reference>
<dbReference type="PANTHER" id="PTHR35179">
    <property type="entry name" value="PROTEIN CBG02620"/>
    <property type="match status" value="1"/>
</dbReference>
<comment type="caution">
    <text evidence="2">The sequence shown here is derived from an EMBL/GenBank/DDBJ whole genome shotgun (WGS) entry which is preliminary data.</text>
</comment>